<dbReference type="AlphaFoldDB" id="B4PKF7"/>
<dbReference type="Proteomes" id="UP000002282">
    <property type="component" value="Chromosome 3R"/>
</dbReference>
<feature type="chain" id="PRO_5002822019" description="Salivary glue protein Sgs-5" evidence="1">
    <location>
        <begin position="18"/>
        <end position="142"/>
    </location>
</feature>
<evidence type="ECO:0000313" key="2">
    <source>
        <dbReference type="EMBL" id="EDW95796.1"/>
    </source>
</evidence>
<keyword evidence="3" id="KW-1185">Reference proteome</keyword>
<dbReference type="OMA" id="CQIYWRE"/>
<evidence type="ECO:0008006" key="4">
    <source>
        <dbReference type="Google" id="ProtNLM"/>
    </source>
</evidence>
<dbReference type="PhylomeDB" id="B4PKF7"/>
<gene>
    <name evidence="2" type="primary">Dyak\GE25480</name>
    <name evidence="2" type="synonym">dyak_GLEANR_9108</name>
    <name evidence="2" type="synonym">GE25480</name>
    <name evidence="2" type="ORF">Dyak_GE25480</name>
</gene>
<reference evidence="2 3" key="1">
    <citation type="journal article" date="2007" name="Nature">
        <title>Evolution of genes and genomes on the Drosophila phylogeny.</title>
        <authorList>
            <consortium name="Drosophila 12 Genomes Consortium"/>
            <person name="Clark A.G."/>
            <person name="Eisen M.B."/>
            <person name="Smith D.R."/>
            <person name="Bergman C.M."/>
            <person name="Oliver B."/>
            <person name="Markow T.A."/>
            <person name="Kaufman T.C."/>
            <person name="Kellis M."/>
            <person name="Gelbart W."/>
            <person name="Iyer V.N."/>
            <person name="Pollard D.A."/>
            <person name="Sackton T.B."/>
            <person name="Larracuente A.M."/>
            <person name="Singh N.D."/>
            <person name="Abad J.P."/>
            <person name="Abt D.N."/>
            <person name="Adryan B."/>
            <person name="Aguade M."/>
            <person name="Akashi H."/>
            <person name="Anderson W.W."/>
            <person name="Aquadro C.F."/>
            <person name="Ardell D.H."/>
            <person name="Arguello R."/>
            <person name="Artieri C.G."/>
            <person name="Barbash D.A."/>
            <person name="Barker D."/>
            <person name="Barsanti P."/>
            <person name="Batterham P."/>
            <person name="Batzoglou S."/>
            <person name="Begun D."/>
            <person name="Bhutkar A."/>
            <person name="Blanco E."/>
            <person name="Bosak S.A."/>
            <person name="Bradley R.K."/>
            <person name="Brand A.D."/>
            <person name="Brent M.R."/>
            <person name="Brooks A.N."/>
            <person name="Brown R.H."/>
            <person name="Butlin R.K."/>
            <person name="Caggese C."/>
            <person name="Calvi B.R."/>
            <person name="Bernardo de Carvalho A."/>
            <person name="Caspi A."/>
            <person name="Castrezana S."/>
            <person name="Celniker S.E."/>
            <person name="Chang J.L."/>
            <person name="Chapple C."/>
            <person name="Chatterji S."/>
            <person name="Chinwalla A."/>
            <person name="Civetta A."/>
            <person name="Clifton S.W."/>
            <person name="Comeron J.M."/>
            <person name="Costello J.C."/>
            <person name="Coyne J.A."/>
            <person name="Daub J."/>
            <person name="David R.G."/>
            <person name="Delcher A.L."/>
            <person name="Delehaunty K."/>
            <person name="Do C.B."/>
            <person name="Ebling H."/>
            <person name="Edwards K."/>
            <person name="Eickbush T."/>
            <person name="Evans J.D."/>
            <person name="Filipski A."/>
            <person name="Findeiss S."/>
            <person name="Freyhult E."/>
            <person name="Fulton L."/>
            <person name="Fulton R."/>
            <person name="Garcia A.C."/>
            <person name="Gardiner A."/>
            <person name="Garfield D.A."/>
            <person name="Garvin B.E."/>
            <person name="Gibson G."/>
            <person name="Gilbert D."/>
            <person name="Gnerre S."/>
            <person name="Godfrey J."/>
            <person name="Good R."/>
            <person name="Gotea V."/>
            <person name="Gravely B."/>
            <person name="Greenberg A.J."/>
            <person name="Griffiths-Jones S."/>
            <person name="Gross S."/>
            <person name="Guigo R."/>
            <person name="Gustafson E.A."/>
            <person name="Haerty W."/>
            <person name="Hahn M.W."/>
            <person name="Halligan D.L."/>
            <person name="Halpern A.L."/>
            <person name="Halter G.M."/>
            <person name="Han M.V."/>
            <person name="Heger A."/>
            <person name="Hillier L."/>
            <person name="Hinrichs A.S."/>
            <person name="Holmes I."/>
            <person name="Hoskins R.A."/>
            <person name="Hubisz M.J."/>
            <person name="Hultmark D."/>
            <person name="Huntley M.A."/>
            <person name="Jaffe D.B."/>
            <person name="Jagadeeshan S."/>
            <person name="Jeck W.R."/>
            <person name="Johnson J."/>
            <person name="Jones C.D."/>
            <person name="Jordan W.C."/>
            <person name="Karpen G.H."/>
            <person name="Kataoka E."/>
            <person name="Keightley P.D."/>
            <person name="Kheradpour P."/>
            <person name="Kirkness E.F."/>
            <person name="Koerich L.B."/>
            <person name="Kristiansen K."/>
            <person name="Kudrna D."/>
            <person name="Kulathinal R.J."/>
            <person name="Kumar S."/>
            <person name="Kwok R."/>
            <person name="Lander E."/>
            <person name="Langley C.H."/>
            <person name="Lapoint R."/>
            <person name="Lazzaro B.P."/>
            <person name="Lee S.J."/>
            <person name="Levesque L."/>
            <person name="Li R."/>
            <person name="Lin C.F."/>
            <person name="Lin M.F."/>
            <person name="Lindblad-Toh K."/>
            <person name="Llopart A."/>
            <person name="Long M."/>
            <person name="Low L."/>
            <person name="Lozovsky E."/>
            <person name="Lu J."/>
            <person name="Luo M."/>
            <person name="Machado C.A."/>
            <person name="Makalowski W."/>
            <person name="Marzo M."/>
            <person name="Matsuda M."/>
            <person name="Matzkin L."/>
            <person name="McAllister B."/>
            <person name="McBride C.S."/>
            <person name="McKernan B."/>
            <person name="McKernan K."/>
            <person name="Mendez-Lago M."/>
            <person name="Minx P."/>
            <person name="Mollenhauer M.U."/>
            <person name="Montooth K."/>
            <person name="Mount S.M."/>
            <person name="Mu X."/>
            <person name="Myers E."/>
            <person name="Negre B."/>
            <person name="Newfeld S."/>
            <person name="Nielsen R."/>
            <person name="Noor M.A."/>
            <person name="O'Grady P."/>
            <person name="Pachter L."/>
            <person name="Papaceit M."/>
            <person name="Parisi M.J."/>
            <person name="Parisi M."/>
            <person name="Parts L."/>
            <person name="Pedersen J.S."/>
            <person name="Pesole G."/>
            <person name="Phillippy A.M."/>
            <person name="Ponting C.P."/>
            <person name="Pop M."/>
            <person name="Porcelli D."/>
            <person name="Powell J.R."/>
            <person name="Prohaska S."/>
            <person name="Pruitt K."/>
            <person name="Puig M."/>
            <person name="Quesneville H."/>
            <person name="Ram K.R."/>
            <person name="Rand D."/>
            <person name="Rasmussen M.D."/>
            <person name="Reed L.K."/>
            <person name="Reenan R."/>
            <person name="Reily A."/>
            <person name="Remington K.A."/>
            <person name="Rieger T.T."/>
            <person name="Ritchie M.G."/>
            <person name="Robin C."/>
            <person name="Rogers Y.H."/>
            <person name="Rohde C."/>
            <person name="Rozas J."/>
            <person name="Rubenfield M.J."/>
            <person name="Ruiz A."/>
            <person name="Russo S."/>
            <person name="Salzberg S.L."/>
            <person name="Sanchez-Gracia A."/>
            <person name="Saranga D.J."/>
            <person name="Sato H."/>
            <person name="Schaeffer S.W."/>
            <person name="Schatz M.C."/>
            <person name="Schlenke T."/>
            <person name="Schwartz R."/>
            <person name="Segarra C."/>
            <person name="Singh R.S."/>
            <person name="Sirot L."/>
            <person name="Sirota M."/>
            <person name="Sisneros N.B."/>
            <person name="Smith C.D."/>
            <person name="Smith T.F."/>
            <person name="Spieth J."/>
            <person name="Stage D.E."/>
            <person name="Stark A."/>
            <person name="Stephan W."/>
            <person name="Strausberg R.L."/>
            <person name="Strempel S."/>
            <person name="Sturgill D."/>
            <person name="Sutton G."/>
            <person name="Sutton G.G."/>
            <person name="Tao W."/>
            <person name="Teichmann S."/>
            <person name="Tobari Y.N."/>
            <person name="Tomimura Y."/>
            <person name="Tsolas J.M."/>
            <person name="Valente V.L."/>
            <person name="Venter E."/>
            <person name="Venter J.C."/>
            <person name="Vicario S."/>
            <person name="Vieira F.G."/>
            <person name="Vilella A.J."/>
            <person name="Villasante A."/>
            <person name="Walenz B."/>
            <person name="Wang J."/>
            <person name="Wasserman M."/>
            <person name="Watts T."/>
            <person name="Wilson D."/>
            <person name="Wilson R.K."/>
            <person name="Wing R.A."/>
            <person name="Wolfner M.F."/>
            <person name="Wong A."/>
            <person name="Wong G.K."/>
            <person name="Wu C.I."/>
            <person name="Wu G."/>
            <person name="Yamamoto D."/>
            <person name="Yang H.P."/>
            <person name="Yang S.P."/>
            <person name="Yorke J.A."/>
            <person name="Yoshida K."/>
            <person name="Zdobnov E."/>
            <person name="Zhang P."/>
            <person name="Zhang Y."/>
            <person name="Zimin A.V."/>
            <person name="Baldwin J."/>
            <person name="Abdouelleil A."/>
            <person name="Abdulkadir J."/>
            <person name="Abebe A."/>
            <person name="Abera B."/>
            <person name="Abreu J."/>
            <person name="Acer S.C."/>
            <person name="Aftuck L."/>
            <person name="Alexander A."/>
            <person name="An P."/>
            <person name="Anderson E."/>
            <person name="Anderson S."/>
            <person name="Arachi H."/>
            <person name="Azer M."/>
            <person name="Bachantsang P."/>
            <person name="Barry A."/>
            <person name="Bayul T."/>
            <person name="Berlin A."/>
            <person name="Bessette D."/>
            <person name="Bloom T."/>
            <person name="Blye J."/>
            <person name="Boguslavskiy L."/>
            <person name="Bonnet C."/>
            <person name="Boukhgalter B."/>
            <person name="Bourzgui I."/>
            <person name="Brown A."/>
            <person name="Cahill P."/>
            <person name="Channer S."/>
            <person name="Cheshatsang Y."/>
            <person name="Chuda L."/>
            <person name="Citroen M."/>
            <person name="Collymore A."/>
            <person name="Cooke P."/>
            <person name="Costello M."/>
            <person name="D'Aco K."/>
            <person name="Daza R."/>
            <person name="De Haan G."/>
            <person name="DeGray S."/>
            <person name="DeMaso C."/>
            <person name="Dhargay N."/>
            <person name="Dooley K."/>
            <person name="Dooley E."/>
            <person name="Doricent M."/>
            <person name="Dorje P."/>
            <person name="Dorjee K."/>
            <person name="Dupes A."/>
            <person name="Elong R."/>
            <person name="Falk J."/>
            <person name="Farina A."/>
            <person name="Faro S."/>
            <person name="Ferguson D."/>
            <person name="Fisher S."/>
            <person name="Foley C.D."/>
            <person name="Franke A."/>
            <person name="Friedrich D."/>
            <person name="Gadbois L."/>
            <person name="Gearin G."/>
            <person name="Gearin C.R."/>
            <person name="Giannoukos G."/>
            <person name="Goode T."/>
            <person name="Graham J."/>
            <person name="Grandbois E."/>
            <person name="Grewal S."/>
            <person name="Gyaltsen K."/>
            <person name="Hafez N."/>
            <person name="Hagos B."/>
            <person name="Hall J."/>
            <person name="Henson C."/>
            <person name="Hollinger A."/>
            <person name="Honan T."/>
            <person name="Huard M.D."/>
            <person name="Hughes L."/>
            <person name="Hurhula B."/>
            <person name="Husby M.E."/>
            <person name="Kamat A."/>
            <person name="Kanga B."/>
            <person name="Kashin S."/>
            <person name="Khazanovich D."/>
            <person name="Kisner P."/>
            <person name="Lance K."/>
            <person name="Lara M."/>
            <person name="Lee W."/>
            <person name="Lennon N."/>
            <person name="Letendre F."/>
            <person name="LeVine R."/>
            <person name="Lipovsky A."/>
            <person name="Liu X."/>
            <person name="Liu J."/>
            <person name="Liu S."/>
            <person name="Lokyitsang T."/>
            <person name="Lokyitsang Y."/>
            <person name="Lubonja R."/>
            <person name="Lui A."/>
            <person name="MacDonald P."/>
            <person name="Magnisalis V."/>
            <person name="Maru K."/>
            <person name="Matthews C."/>
            <person name="McCusker W."/>
            <person name="McDonough S."/>
            <person name="Mehta T."/>
            <person name="Meldrim J."/>
            <person name="Meneus L."/>
            <person name="Mihai O."/>
            <person name="Mihalev A."/>
            <person name="Mihova T."/>
            <person name="Mittelman R."/>
            <person name="Mlenga V."/>
            <person name="Montmayeur A."/>
            <person name="Mulrain L."/>
            <person name="Navidi A."/>
            <person name="Naylor J."/>
            <person name="Negash T."/>
            <person name="Nguyen T."/>
            <person name="Nguyen N."/>
            <person name="Nicol R."/>
            <person name="Norbu C."/>
            <person name="Norbu N."/>
            <person name="Novod N."/>
            <person name="O'Neill B."/>
            <person name="Osman S."/>
            <person name="Markiewicz E."/>
            <person name="Oyono O.L."/>
            <person name="Patti C."/>
            <person name="Phunkhang P."/>
            <person name="Pierre F."/>
            <person name="Priest M."/>
            <person name="Raghuraman S."/>
            <person name="Rege F."/>
            <person name="Reyes R."/>
            <person name="Rise C."/>
            <person name="Rogov P."/>
            <person name="Ross K."/>
            <person name="Ryan E."/>
            <person name="Settipalli S."/>
            <person name="Shea T."/>
            <person name="Sherpa N."/>
            <person name="Shi L."/>
            <person name="Shih D."/>
            <person name="Sparrow T."/>
            <person name="Spaulding J."/>
            <person name="Stalker J."/>
            <person name="Stange-Thomann N."/>
            <person name="Stavropoulos S."/>
            <person name="Stone C."/>
            <person name="Strader C."/>
            <person name="Tesfaye S."/>
            <person name="Thomson T."/>
            <person name="Thoulutsang Y."/>
            <person name="Thoulutsang D."/>
            <person name="Topham K."/>
            <person name="Topping I."/>
            <person name="Tsamla T."/>
            <person name="Vassiliev H."/>
            <person name="Vo A."/>
            <person name="Wangchuk T."/>
            <person name="Wangdi T."/>
            <person name="Weiand M."/>
            <person name="Wilkinson J."/>
            <person name="Wilson A."/>
            <person name="Yadav S."/>
            <person name="Young G."/>
            <person name="Yu Q."/>
            <person name="Zembek L."/>
            <person name="Zhong D."/>
            <person name="Zimmer A."/>
            <person name="Zwirko Z."/>
            <person name="Jaffe D.B."/>
            <person name="Alvarez P."/>
            <person name="Brockman W."/>
            <person name="Butler J."/>
            <person name="Chin C."/>
            <person name="Gnerre S."/>
            <person name="Grabherr M."/>
            <person name="Kleber M."/>
            <person name="Mauceli E."/>
            <person name="MacCallum I."/>
        </authorList>
    </citation>
    <scope>NUCLEOTIDE SEQUENCE [LARGE SCALE GENOMIC DNA]</scope>
    <source>
        <strain evidence="3">Tai18E2 / Tucson 14021-0261.01</strain>
    </source>
</reference>
<dbReference type="HOGENOM" id="CLU_136400_0_0_1"/>
<keyword evidence="1" id="KW-0732">Signal</keyword>
<dbReference type="EMBL" id="CM000160">
    <property type="protein sequence ID" value="EDW95796.1"/>
    <property type="molecule type" value="Genomic_DNA"/>
</dbReference>
<feature type="signal peptide" evidence="1">
    <location>
        <begin position="1"/>
        <end position="17"/>
    </location>
</feature>
<accession>B4PKF7</accession>
<reference evidence="2 3" key="2">
    <citation type="journal article" date="2007" name="PLoS Biol.">
        <title>Principles of genome evolution in the Drosophila melanogaster species group.</title>
        <authorList>
            <person name="Ranz J.M."/>
            <person name="Maurin D."/>
            <person name="Chan Y.S."/>
            <person name="von Grotthuss M."/>
            <person name="Hillier L.W."/>
            <person name="Roote J."/>
            <person name="Ashburner M."/>
            <person name="Bergman C.M."/>
        </authorList>
    </citation>
    <scope>NUCLEOTIDE SEQUENCE [LARGE SCALE GENOMIC DNA]</scope>
    <source>
        <strain evidence="3">Tai18E2 / Tucson 14021-0261.01</strain>
    </source>
</reference>
<dbReference type="KEGG" id="dya:Dyak_GE25480"/>
<sequence length="142" mass="16084">MIHTILVAAILVGVAQGTFILKPQNPVEQTTKCQIYWREHAWALEDCVCRVFQNGCLLAEESNRRENDGKTPLIPVTKDVCQKFIKRKCLLGWPVVAKFPNSSPCDCNGKEGSLEIKKFKSLCELQKYAAECNKPYISYSRC</sequence>
<dbReference type="OrthoDB" id="7839023at2759"/>
<dbReference type="eggNOG" id="ENOG502TJRY">
    <property type="taxonomic scope" value="Eukaryota"/>
</dbReference>
<name>B4PKF7_DROYA</name>
<protein>
    <recommendedName>
        <fullName evidence="4">Salivary glue protein Sgs-5</fullName>
    </recommendedName>
</protein>
<evidence type="ECO:0000256" key="1">
    <source>
        <dbReference type="SAM" id="SignalP"/>
    </source>
</evidence>
<proteinExistence type="predicted"/>
<organism evidence="2 3">
    <name type="scientific">Drosophila yakuba</name>
    <name type="common">Fruit fly</name>
    <dbReference type="NCBI Taxonomy" id="7245"/>
    <lineage>
        <taxon>Eukaryota</taxon>
        <taxon>Metazoa</taxon>
        <taxon>Ecdysozoa</taxon>
        <taxon>Arthropoda</taxon>
        <taxon>Hexapoda</taxon>
        <taxon>Insecta</taxon>
        <taxon>Pterygota</taxon>
        <taxon>Neoptera</taxon>
        <taxon>Endopterygota</taxon>
        <taxon>Diptera</taxon>
        <taxon>Brachycera</taxon>
        <taxon>Muscomorpha</taxon>
        <taxon>Ephydroidea</taxon>
        <taxon>Drosophilidae</taxon>
        <taxon>Drosophila</taxon>
        <taxon>Sophophora</taxon>
    </lineage>
</organism>
<evidence type="ECO:0000313" key="3">
    <source>
        <dbReference type="Proteomes" id="UP000002282"/>
    </source>
</evidence>